<dbReference type="GO" id="GO:0071555">
    <property type="term" value="P:cell wall organization"/>
    <property type="evidence" value="ECO:0007669"/>
    <property type="project" value="UniProtKB-KW"/>
</dbReference>
<evidence type="ECO:0000313" key="9">
    <source>
        <dbReference type="EMBL" id="SYZ32225.1"/>
    </source>
</evidence>
<keyword evidence="1 7" id="KW-1003">Cell membrane</keyword>
<comment type="similarity">
    <text evidence="7">Belongs to the transglycosylase MltG family.</text>
</comment>
<dbReference type="HAMAP" id="MF_02065">
    <property type="entry name" value="MltG"/>
    <property type="match status" value="1"/>
</dbReference>
<evidence type="ECO:0000256" key="3">
    <source>
        <dbReference type="ARBA" id="ARBA00022989"/>
    </source>
</evidence>
<feature type="compositionally biased region" description="Acidic residues" evidence="8">
    <location>
        <begin position="52"/>
        <end position="75"/>
    </location>
</feature>
<dbReference type="GO" id="GO:0009252">
    <property type="term" value="P:peptidoglycan biosynthetic process"/>
    <property type="evidence" value="ECO:0007669"/>
    <property type="project" value="UniProtKB-UniRule"/>
</dbReference>
<dbReference type="PANTHER" id="PTHR30518">
    <property type="entry name" value="ENDOLYTIC MUREIN TRANSGLYCOSYLASE"/>
    <property type="match status" value="1"/>
</dbReference>
<dbReference type="EMBL" id="UNQJ01000001">
    <property type="protein sequence ID" value="SYZ32225.1"/>
    <property type="molecule type" value="Genomic_DNA"/>
</dbReference>
<dbReference type="AlphaFoldDB" id="A0A383S2K9"/>
<feature type="compositionally biased region" description="Basic and acidic residues" evidence="8">
    <location>
        <begin position="40"/>
        <end position="51"/>
    </location>
</feature>
<feature type="compositionally biased region" description="Acidic residues" evidence="8">
    <location>
        <begin position="30"/>
        <end position="39"/>
    </location>
</feature>
<dbReference type="Pfam" id="PF02618">
    <property type="entry name" value="YceG"/>
    <property type="match status" value="1"/>
</dbReference>
<proteinExistence type="inferred from homology"/>
<protein>
    <recommendedName>
        <fullName evidence="7">Endolytic murein transglycosylase</fullName>
        <ecNumber evidence="7">4.2.2.29</ecNumber>
    </recommendedName>
    <alternativeName>
        <fullName evidence="7">Peptidoglycan lytic transglycosylase</fullName>
    </alternativeName>
    <alternativeName>
        <fullName evidence="7">Peptidoglycan polymerization terminase</fullName>
    </alternativeName>
</protein>
<gene>
    <name evidence="7" type="primary">mltG</name>
    <name evidence="9" type="ORF">PROPAUS_0100</name>
</gene>
<keyword evidence="10" id="KW-1185">Reference proteome</keyword>
<evidence type="ECO:0000256" key="8">
    <source>
        <dbReference type="SAM" id="MobiDB-lite"/>
    </source>
</evidence>
<evidence type="ECO:0000256" key="1">
    <source>
        <dbReference type="ARBA" id="ARBA00022475"/>
    </source>
</evidence>
<evidence type="ECO:0000256" key="7">
    <source>
        <dbReference type="HAMAP-Rule" id="MF_02065"/>
    </source>
</evidence>
<dbReference type="GO" id="GO:0005886">
    <property type="term" value="C:plasma membrane"/>
    <property type="evidence" value="ECO:0007669"/>
    <property type="project" value="UniProtKB-SubCell"/>
</dbReference>
<feature type="site" description="Important for catalytic activity" evidence="7">
    <location>
        <position position="317"/>
    </location>
</feature>
<keyword evidence="6 7" id="KW-0961">Cell wall biogenesis/degradation</keyword>
<feature type="transmembrane region" description="Helical" evidence="7">
    <location>
        <begin position="94"/>
        <end position="112"/>
    </location>
</feature>
<evidence type="ECO:0000256" key="6">
    <source>
        <dbReference type="ARBA" id="ARBA00023316"/>
    </source>
</evidence>
<dbReference type="PANTHER" id="PTHR30518:SF2">
    <property type="entry name" value="ENDOLYTIC MUREIN TRANSGLYCOSYLASE"/>
    <property type="match status" value="1"/>
</dbReference>
<evidence type="ECO:0000256" key="2">
    <source>
        <dbReference type="ARBA" id="ARBA00022692"/>
    </source>
</evidence>
<dbReference type="CDD" id="cd08010">
    <property type="entry name" value="MltG_like"/>
    <property type="match status" value="1"/>
</dbReference>
<sequence>MKPKRAADDDNLDDFFAEPGPARASRRSEQDDEFSDDEFGEWKAARYRAEDTQDEEPAGDEERPEDDEQPDEEDSILPVGEQSQRGAGSRWKSVIAVLLSIVIIGGGGYFGFQKASQLWTSYRGVDYEGQGDESTSVLVTIHEGMTISEIGDTLAANQVVASSRAFVRIASGDGRASSIHSGTYPMRQHMSAQAALDVLVDPANLATNLVTVPEGLRNSEVFAQLSQSTGLPVSDFEAAAKDTAALALPEYAQGNVEGYLFPETYSYDPADTATDVLAKMVAQFKKIAAEEDLVDKAEALGRSPHDVVVVASIIEKETTNFDYGPQIAEVFYNRLDKGVKLQSDATVIYANDMSGRITTTDEERAVDSPYNTYVADGLPPGAISNPGREALHSALNPTSGDDMFFVAVNPDTGETKFAATEEEHAANVKEFQSWCQANADRCAEEG</sequence>
<name>A0A383S2K9_9ACTN</name>
<dbReference type="RefSeq" id="WP_232012258.1">
    <property type="nucleotide sequence ID" value="NZ_LR134442.1"/>
</dbReference>
<dbReference type="Gene3D" id="3.30.1490.480">
    <property type="entry name" value="Endolytic murein transglycosylase"/>
    <property type="match status" value="1"/>
</dbReference>
<comment type="catalytic activity">
    <reaction evidence="7">
        <text>a peptidoglycan chain = a peptidoglycan chain with N-acetyl-1,6-anhydromuramyl-[peptide] at the reducing end + a peptidoglycan chain with N-acetylglucosamine at the non-reducing end.</text>
        <dbReference type="EC" id="4.2.2.29"/>
    </reaction>
</comment>
<keyword evidence="4 7" id="KW-0472">Membrane</keyword>
<evidence type="ECO:0000313" key="10">
    <source>
        <dbReference type="Proteomes" id="UP000263928"/>
    </source>
</evidence>
<evidence type="ECO:0000256" key="5">
    <source>
        <dbReference type="ARBA" id="ARBA00023239"/>
    </source>
</evidence>
<reference evidence="10" key="1">
    <citation type="submission" date="2018-08" db="EMBL/GenBank/DDBJ databases">
        <authorList>
            <person name="Hornung B."/>
        </authorList>
    </citation>
    <scope>NUCLEOTIDE SEQUENCE [LARGE SCALE GENOMIC DNA]</scope>
</reference>
<feature type="region of interest" description="Disordered" evidence="8">
    <location>
        <begin position="1"/>
        <end position="84"/>
    </location>
</feature>
<keyword evidence="3 7" id="KW-1133">Transmembrane helix</keyword>
<dbReference type="InterPro" id="IPR003770">
    <property type="entry name" value="MLTG-like"/>
</dbReference>
<dbReference type="GO" id="GO:0008932">
    <property type="term" value="F:lytic endotransglycosylase activity"/>
    <property type="evidence" value="ECO:0007669"/>
    <property type="project" value="UniProtKB-UniRule"/>
</dbReference>
<dbReference type="Proteomes" id="UP000263928">
    <property type="component" value="Unassembled WGS sequence"/>
</dbReference>
<keyword evidence="5 7" id="KW-0456">Lyase</keyword>
<dbReference type="EC" id="4.2.2.29" evidence="7"/>
<organism evidence="9 10">
    <name type="scientific">Propionibacterium australiense</name>
    <dbReference type="NCBI Taxonomy" id="119981"/>
    <lineage>
        <taxon>Bacteria</taxon>
        <taxon>Bacillati</taxon>
        <taxon>Actinomycetota</taxon>
        <taxon>Actinomycetes</taxon>
        <taxon>Propionibacteriales</taxon>
        <taxon>Propionibacteriaceae</taxon>
        <taxon>Propionibacterium</taxon>
    </lineage>
</organism>
<comment type="function">
    <text evidence="7">Functions as a peptidoglycan terminase that cleaves nascent peptidoglycan strands endolytically to terminate their elongation.</text>
</comment>
<dbReference type="NCBIfam" id="TIGR00247">
    <property type="entry name" value="endolytic transglycosylase MltG"/>
    <property type="match status" value="1"/>
</dbReference>
<keyword evidence="2 7" id="KW-0812">Transmembrane</keyword>
<comment type="subcellular location">
    <subcellularLocation>
        <location evidence="7">Cell membrane</location>
        <topology evidence="7">Single-pass membrane protein</topology>
    </subcellularLocation>
</comment>
<accession>A0A383S2K9</accession>
<evidence type="ECO:0000256" key="4">
    <source>
        <dbReference type="ARBA" id="ARBA00023136"/>
    </source>
</evidence>